<evidence type="ECO:0000313" key="2">
    <source>
        <dbReference type="EMBL" id="XBO43242.1"/>
    </source>
</evidence>
<accession>A0AAU7JSN0</accession>
<dbReference type="EMBL" id="CP157483">
    <property type="protein sequence ID" value="XBO43242.1"/>
    <property type="molecule type" value="Genomic_DNA"/>
</dbReference>
<dbReference type="AlphaFoldDB" id="A0AAU7JSN0"/>
<evidence type="ECO:0000256" key="1">
    <source>
        <dbReference type="SAM" id="MobiDB-lite"/>
    </source>
</evidence>
<feature type="compositionally biased region" description="Low complexity" evidence="1">
    <location>
        <begin position="91"/>
        <end position="106"/>
    </location>
</feature>
<proteinExistence type="predicted"/>
<protein>
    <submittedName>
        <fullName evidence="2">Uncharacterized protein</fullName>
    </submittedName>
</protein>
<name>A0AAU7JSN0_9MICO</name>
<feature type="region of interest" description="Disordered" evidence="1">
    <location>
        <begin position="80"/>
        <end position="106"/>
    </location>
</feature>
<feature type="compositionally biased region" description="Basic and acidic residues" evidence="1">
    <location>
        <begin position="80"/>
        <end position="90"/>
    </location>
</feature>
<organism evidence="2">
    <name type="scientific">Pedococcus sp. KACC 23699</name>
    <dbReference type="NCBI Taxonomy" id="3149228"/>
    <lineage>
        <taxon>Bacteria</taxon>
        <taxon>Bacillati</taxon>
        <taxon>Actinomycetota</taxon>
        <taxon>Actinomycetes</taxon>
        <taxon>Micrococcales</taxon>
        <taxon>Intrasporangiaceae</taxon>
        <taxon>Pedococcus</taxon>
    </lineage>
</organism>
<sequence length="151" mass="15629">MAAPRVRDLLLRFRPSGSPGRAGPAGVPVDLPQRLSAELEPLFALLATTEDECAAIVEDGRRRAALVQRTHAERAAAVRAGMRERAEAERAASGASSHASATAAGADLDKEVDALVGALRSRAQSLVPAYVARVTAAVDRLCSQPPDGGGP</sequence>
<reference evidence="2" key="1">
    <citation type="submission" date="2024-05" db="EMBL/GenBank/DDBJ databases">
        <authorList>
            <person name="Kim S."/>
            <person name="Heo J."/>
            <person name="Choi H."/>
            <person name="Choi Y."/>
            <person name="Kwon S.-W."/>
            <person name="Kim Y."/>
        </authorList>
    </citation>
    <scope>NUCLEOTIDE SEQUENCE</scope>
    <source>
        <strain evidence="2">KACC 23699</strain>
    </source>
</reference>
<dbReference type="RefSeq" id="WP_406830672.1">
    <property type="nucleotide sequence ID" value="NZ_CP157483.1"/>
</dbReference>
<gene>
    <name evidence="2" type="ORF">ABEG17_16995</name>
</gene>